<dbReference type="PANTHER" id="PTHR48079:SF6">
    <property type="entry name" value="NAD(P)-BINDING DOMAIN-CONTAINING PROTEIN-RELATED"/>
    <property type="match status" value="1"/>
</dbReference>
<dbReference type="InterPro" id="IPR051783">
    <property type="entry name" value="NAD(P)-dependent_oxidoreduct"/>
</dbReference>
<dbReference type="RefSeq" id="WP_377196469.1">
    <property type="nucleotide sequence ID" value="NZ_JBHUHF010000001.1"/>
</dbReference>
<name>A0ABW4V4R6_9MICO</name>
<gene>
    <name evidence="2" type="ORF">ACFSL2_03310</name>
</gene>
<dbReference type="Gene3D" id="3.40.50.720">
    <property type="entry name" value="NAD(P)-binding Rossmann-like Domain"/>
    <property type="match status" value="1"/>
</dbReference>
<dbReference type="InterPro" id="IPR036291">
    <property type="entry name" value="NAD(P)-bd_dom_sf"/>
</dbReference>
<evidence type="ECO:0000313" key="3">
    <source>
        <dbReference type="Proteomes" id="UP001597338"/>
    </source>
</evidence>
<accession>A0ABW4V4R6</accession>
<evidence type="ECO:0000313" key="2">
    <source>
        <dbReference type="EMBL" id="MFD2024530.1"/>
    </source>
</evidence>
<reference evidence="3" key="1">
    <citation type="journal article" date="2019" name="Int. J. Syst. Evol. Microbiol.">
        <title>The Global Catalogue of Microorganisms (GCM) 10K type strain sequencing project: providing services to taxonomists for standard genome sequencing and annotation.</title>
        <authorList>
            <consortium name="The Broad Institute Genomics Platform"/>
            <consortium name="The Broad Institute Genome Sequencing Center for Infectious Disease"/>
            <person name="Wu L."/>
            <person name="Ma J."/>
        </authorList>
    </citation>
    <scope>NUCLEOTIDE SEQUENCE [LARGE SCALE GENOMIC DNA]</scope>
    <source>
        <strain evidence="3">CCM 7043</strain>
    </source>
</reference>
<dbReference type="SUPFAM" id="SSF51735">
    <property type="entry name" value="NAD(P)-binding Rossmann-fold domains"/>
    <property type="match status" value="1"/>
</dbReference>
<feature type="domain" description="NAD-dependent epimerase/dehydratase" evidence="1">
    <location>
        <begin position="28"/>
        <end position="270"/>
    </location>
</feature>
<comment type="caution">
    <text evidence="2">The sequence shown here is derived from an EMBL/GenBank/DDBJ whole genome shotgun (WGS) entry which is preliminary data.</text>
</comment>
<organism evidence="2 3">
    <name type="scientific">Promicromonospora aerolata</name>
    <dbReference type="NCBI Taxonomy" id="195749"/>
    <lineage>
        <taxon>Bacteria</taxon>
        <taxon>Bacillati</taxon>
        <taxon>Actinomycetota</taxon>
        <taxon>Actinomycetes</taxon>
        <taxon>Micrococcales</taxon>
        <taxon>Promicromonosporaceae</taxon>
        <taxon>Promicromonospora</taxon>
    </lineage>
</organism>
<proteinExistence type="predicted"/>
<protein>
    <submittedName>
        <fullName evidence="2">NAD-dependent epimerase/dehydratase family protein</fullName>
    </submittedName>
</protein>
<keyword evidence="3" id="KW-1185">Reference proteome</keyword>
<dbReference type="InterPro" id="IPR001509">
    <property type="entry name" value="Epimerase_deHydtase"/>
</dbReference>
<evidence type="ECO:0000259" key="1">
    <source>
        <dbReference type="Pfam" id="PF01370"/>
    </source>
</evidence>
<dbReference type="Proteomes" id="UP001597338">
    <property type="component" value="Unassembled WGS sequence"/>
</dbReference>
<dbReference type="EMBL" id="JBHUHF010000001">
    <property type="protein sequence ID" value="MFD2024530.1"/>
    <property type="molecule type" value="Genomic_DNA"/>
</dbReference>
<sequence>MSAHAAAREAPAPDASARRRCHGGSMRVVVVGATGNAGTALLRALHRDPQVTSVLGVARRLPDRSAEPYRHAEWAALDIAAEDGNEAVVDRLAEQFRGADAVVHLAWLVQPNRERDLLRRTNVEGTRRVGDAVVHAGVPHLVAASSVGAYSPVDDDVPRREDWPARGIPTSHYSVDKAAQERVLDELEAAHPDVAVARLRPSLIFQADAAQAVVRYFLGPLVPVQLLRQGRPPALPLPAGLRMQAVHAADVADAYRRVVVERARGAFNVAADDLLHGADLARIVGHGRLVEVPPTAVRAALAVAYDSRLVRADPGWLDMAMTVPVLDTDRIRDELGWAPRRTAAEAIEDLLGGMAVGQGVRSAPLRPATPRPAGESVLPLRHRGPVRVPESMDSGLFGLYLADHLTAATAGLELVERMVGSHQDTPFHAELAELAEQLRGERELYRDLLHRLDVPLRRPRQALAWLGERAGRLKLNGRLIQRSPLSAVLEAELLRSMVVGKIGGWRTLREHAADVGLDAAQLDDLIGLGHRQLDLLDRFHAYARERAFRTDAPESQPSER</sequence>
<dbReference type="PANTHER" id="PTHR48079">
    <property type="entry name" value="PROTEIN YEEZ"/>
    <property type="match status" value="1"/>
</dbReference>
<dbReference type="Pfam" id="PF01370">
    <property type="entry name" value="Epimerase"/>
    <property type="match status" value="1"/>
</dbReference>